<accession>A0AAN9Y5H1</accession>
<keyword evidence="6" id="KW-0297">G-protein coupled receptor</keyword>
<keyword evidence="5 11" id="KW-1133">Transmembrane helix</keyword>
<sequence>MVALSTSGAESLVFNGLLCVILFVATVSNSLLLFVFYRRPGLRTISNRFVINLLVTNLIACWILVPSMLADNLLRRRVWSGGDSSGEQRAEGGSAVLCLLFEGTAVGACAACVLSVVMIGVDQYFAVIDPLRYHAFIKATTSVLMMAVSWAIAAVLSVLGGFSANRGCAWYACESLADDAWPLRLPDGYRLTFAGLFVAFAFVAPFTAICWIYLSICTAAHQNHKRATRHGSAASCGLTAAAAVAQEATLLEYASTVREYVDFDDVATDDDGGSPRRIRCQTPPPPPPLPSADSPSKPLHHSSTKGSLKSTSSSIVNSLRHRISNASMFRYREETRAARISALVIVMALFCWLPFTLVLVARSPLLLAHLELPHYIKQMGILSLSSNAVVSPLIFAHRNRRIHRELCRLFRVSRRRASFYSGDAKHSARRQRDSLGGGSGKGKRRPFLDPPAAAANAPSSDGGPWQANKAAVVSPADGGAGGATRRPGNLLGERRRVSILNRLWRVSSEVNRERRHRPFRLPEVAFETDTSRSSFSSNASTGSHHRSTSLASVSDALAAEER</sequence>
<evidence type="ECO:0000256" key="2">
    <source>
        <dbReference type="ARBA" id="ARBA00010663"/>
    </source>
</evidence>
<evidence type="ECO:0000256" key="4">
    <source>
        <dbReference type="ARBA" id="ARBA00022692"/>
    </source>
</evidence>
<keyword evidence="9" id="KW-0807">Transducer</keyword>
<evidence type="ECO:0000256" key="5">
    <source>
        <dbReference type="ARBA" id="ARBA00022989"/>
    </source>
</evidence>
<dbReference type="Gene3D" id="1.20.1070.10">
    <property type="entry name" value="Rhodopsin 7-helix transmembrane proteins"/>
    <property type="match status" value="1"/>
</dbReference>
<dbReference type="GO" id="GO:0004930">
    <property type="term" value="F:G protein-coupled receptor activity"/>
    <property type="evidence" value="ECO:0007669"/>
    <property type="project" value="UniProtKB-KW"/>
</dbReference>
<keyword evidence="8" id="KW-0675">Receptor</keyword>
<dbReference type="Pfam" id="PF00001">
    <property type="entry name" value="7tm_1"/>
    <property type="match status" value="1"/>
</dbReference>
<feature type="transmembrane region" description="Helical" evidence="11">
    <location>
        <begin position="337"/>
        <end position="355"/>
    </location>
</feature>
<gene>
    <name evidence="13" type="ORF">V9T40_013176</name>
</gene>
<evidence type="ECO:0000256" key="9">
    <source>
        <dbReference type="ARBA" id="ARBA00023224"/>
    </source>
</evidence>
<dbReference type="SUPFAM" id="SSF81321">
    <property type="entry name" value="Family A G protein-coupled receptor-like"/>
    <property type="match status" value="1"/>
</dbReference>
<name>A0AAN9Y5H1_9HEMI</name>
<dbReference type="InterPro" id="IPR017452">
    <property type="entry name" value="GPCR_Rhodpsn_7TM"/>
</dbReference>
<dbReference type="PANTHER" id="PTHR22752">
    <property type="entry name" value="G PROTEIN-COUPLED RECEPTOR"/>
    <property type="match status" value="1"/>
</dbReference>
<evidence type="ECO:0000256" key="8">
    <source>
        <dbReference type="ARBA" id="ARBA00023170"/>
    </source>
</evidence>
<dbReference type="PROSITE" id="PS50262">
    <property type="entry name" value="G_PROTEIN_RECEP_F1_2"/>
    <property type="match status" value="1"/>
</dbReference>
<evidence type="ECO:0000256" key="7">
    <source>
        <dbReference type="ARBA" id="ARBA00023136"/>
    </source>
</evidence>
<dbReference type="GO" id="GO:0005886">
    <property type="term" value="C:plasma membrane"/>
    <property type="evidence" value="ECO:0007669"/>
    <property type="project" value="UniProtKB-SubCell"/>
</dbReference>
<feature type="compositionally biased region" description="Basic and acidic residues" evidence="10">
    <location>
        <begin position="423"/>
        <end position="433"/>
    </location>
</feature>
<comment type="subcellular location">
    <subcellularLocation>
        <location evidence="1">Cell membrane</location>
        <topology evidence="1">Multi-pass membrane protein</topology>
    </subcellularLocation>
</comment>
<feature type="compositionally biased region" description="Low complexity" evidence="10">
    <location>
        <begin position="450"/>
        <end position="464"/>
    </location>
</feature>
<dbReference type="AlphaFoldDB" id="A0AAN9Y5H1"/>
<feature type="region of interest" description="Disordered" evidence="10">
    <location>
        <begin position="265"/>
        <end position="312"/>
    </location>
</feature>
<evidence type="ECO:0000256" key="3">
    <source>
        <dbReference type="ARBA" id="ARBA00022475"/>
    </source>
</evidence>
<feature type="transmembrane region" description="Helical" evidence="11">
    <location>
        <begin position="191"/>
        <end position="216"/>
    </location>
</feature>
<evidence type="ECO:0000259" key="12">
    <source>
        <dbReference type="PROSITE" id="PS50262"/>
    </source>
</evidence>
<evidence type="ECO:0000256" key="6">
    <source>
        <dbReference type="ARBA" id="ARBA00023040"/>
    </source>
</evidence>
<feature type="transmembrane region" description="Helical" evidence="11">
    <location>
        <begin position="375"/>
        <end position="396"/>
    </location>
</feature>
<feature type="region of interest" description="Disordered" evidence="10">
    <location>
        <begin position="527"/>
        <end position="562"/>
    </location>
</feature>
<keyword evidence="7 11" id="KW-0472">Membrane</keyword>
<protein>
    <recommendedName>
        <fullName evidence="12">G-protein coupled receptors family 1 profile domain-containing protein</fullName>
    </recommendedName>
</protein>
<dbReference type="PANTHER" id="PTHR22752:SF1">
    <property type="entry name" value="G-PROTEIN COUPLED RECEPTOR 176"/>
    <property type="match status" value="1"/>
</dbReference>
<dbReference type="InterPro" id="IPR000276">
    <property type="entry name" value="GPCR_Rhodpsn"/>
</dbReference>
<evidence type="ECO:0000313" key="13">
    <source>
        <dbReference type="EMBL" id="KAK7595351.1"/>
    </source>
</evidence>
<evidence type="ECO:0000256" key="11">
    <source>
        <dbReference type="SAM" id="Phobius"/>
    </source>
</evidence>
<comment type="similarity">
    <text evidence="2">Belongs to the G-protein coupled receptor 1 family.</text>
</comment>
<evidence type="ECO:0000313" key="14">
    <source>
        <dbReference type="Proteomes" id="UP001367676"/>
    </source>
</evidence>
<feature type="domain" description="G-protein coupled receptors family 1 profile" evidence="12">
    <location>
        <begin position="28"/>
        <end position="395"/>
    </location>
</feature>
<evidence type="ECO:0000256" key="10">
    <source>
        <dbReference type="SAM" id="MobiDB-lite"/>
    </source>
</evidence>
<dbReference type="PRINTS" id="PR00237">
    <property type="entry name" value="GPCRRHODOPSN"/>
</dbReference>
<proteinExistence type="inferred from homology"/>
<keyword evidence="3" id="KW-1003">Cell membrane</keyword>
<evidence type="ECO:0000256" key="1">
    <source>
        <dbReference type="ARBA" id="ARBA00004651"/>
    </source>
</evidence>
<feature type="transmembrane region" description="Helical" evidence="11">
    <location>
        <begin position="94"/>
        <end position="121"/>
    </location>
</feature>
<feature type="transmembrane region" description="Helical" evidence="11">
    <location>
        <begin position="142"/>
        <end position="162"/>
    </location>
</feature>
<organism evidence="13 14">
    <name type="scientific">Parthenolecanium corni</name>
    <dbReference type="NCBI Taxonomy" id="536013"/>
    <lineage>
        <taxon>Eukaryota</taxon>
        <taxon>Metazoa</taxon>
        <taxon>Ecdysozoa</taxon>
        <taxon>Arthropoda</taxon>
        <taxon>Hexapoda</taxon>
        <taxon>Insecta</taxon>
        <taxon>Pterygota</taxon>
        <taxon>Neoptera</taxon>
        <taxon>Paraneoptera</taxon>
        <taxon>Hemiptera</taxon>
        <taxon>Sternorrhyncha</taxon>
        <taxon>Coccoidea</taxon>
        <taxon>Coccidae</taxon>
        <taxon>Parthenolecanium</taxon>
    </lineage>
</organism>
<feature type="compositionally biased region" description="Low complexity" evidence="10">
    <location>
        <begin position="531"/>
        <end position="542"/>
    </location>
</feature>
<feature type="region of interest" description="Disordered" evidence="10">
    <location>
        <begin position="423"/>
        <end position="468"/>
    </location>
</feature>
<feature type="transmembrane region" description="Helical" evidence="11">
    <location>
        <begin position="12"/>
        <end position="37"/>
    </location>
</feature>
<dbReference type="Proteomes" id="UP001367676">
    <property type="component" value="Unassembled WGS sequence"/>
</dbReference>
<dbReference type="CDD" id="cd00637">
    <property type="entry name" value="7tm_classA_rhodopsin-like"/>
    <property type="match status" value="1"/>
</dbReference>
<keyword evidence="4 11" id="KW-0812">Transmembrane</keyword>
<keyword evidence="14" id="KW-1185">Reference proteome</keyword>
<reference evidence="13 14" key="1">
    <citation type="submission" date="2024-03" db="EMBL/GenBank/DDBJ databases">
        <title>Adaptation during the transition from Ophiocordyceps entomopathogen to insect associate is accompanied by gene loss and intensified selection.</title>
        <authorList>
            <person name="Ward C.M."/>
            <person name="Onetto C.A."/>
            <person name="Borneman A.R."/>
        </authorList>
    </citation>
    <scope>NUCLEOTIDE SEQUENCE [LARGE SCALE GENOMIC DNA]</scope>
    <source>
        <strain evidence="13">AWRI1</strain>
        <tissue evidence="13">Single Adult Female</tissue>
    </source>
</reference>
<comment type="caution">
    <text evidence="13">The sequence shown here is derived from an EMBL/GenBank/DDBJ whole genome shotgun (WGS) entry which is preliminary data.</text>
</comment>
<dbReference type="EMBL" id="JBBCAQ010000018">
    <property type="protein sequence ID" value="KAK7595351.1"/>
    <property type="molecule type" value="Genomic_DNA"/>
</dbReference>
<feature type="transmembrane region" description="Helical" evidence="11">
    <location>
        <begin position="49"/>
        <end position="69"/>
    </location>
</feature>